<dbReference type="SUPFAM" id="SSF52540">
    <property type="entry name" value="P-loop containing nucleoside triphosphate hydrolases"/>
    <property type="match status" value="1"/>
</dbReference>
<accession>A0A6I9SP16</accession>
<name>A0A6I9SP16_SESIN</name>
<keyword evidence="6" id="KW-0381">Hypersensitive response</keyword>
<dbReference type="KEGG" id="sind:105157222"/>
<keyword evidence="8" id="KW-0547">Nucleotide-binding</keyword>
<evidence type="ECO:0000259" key="11">
    <source>
        <dbReference type="Pfam" id="PF00931"/>
    </source>
</evidence>
<evidence type="ECO:0000256" key="10">
    <source>
        <dbReference type="ARBA" id="ARBA00022840"/>
    </source>
</evidence>
<dbReference type="Gene3D" id="1.20.5.4130">
    <property type="match status" value="1"/>
</dbReference>
<dbReference type="InParanoid" id="A0A6I9SP16"/>
<dbReference type="Gene3D" id="3.80.10.10">
    <property type="entry name" value="Ribonuclease Inhibitor"/>
    <property type="match status" value="1"/>
</dbReference>
<dbReference type="Pfam" id="PF23598">
    <property type="entry name" value="LRR_14"/>
    <property type="match status" value="1"/>
</dbReference>
<dbReference type="InterPro" id="IPR058922">
    <property type="entry name" value="WHD_DRP"/>
</dbReference>
<dbReference type="GO" id="GO:0051607">
    <property type="term" value="P:defense response to virus"/>
    <property type="evidence" value="ECO:0007669"/>
    <property type="project" value="UniProtKB-ARBA"/>
</dbReference>
<evidence type="ECO:0000256" key="8">
    <source>
        <dbReference type="ARBA" id="ARBA00022741"/>
    </source>
</evidence>
<dbReference type="GeneID" id="105157222"/>
<dbReference type="FunFam" id="1.10.8.430:FF:000003">
    <property type="entry name" value="Probable disease resistance protein At5g66910"/>
    <property type="match status" value="1"/>
</dbReference>
<comment type="similarity">
    <text evidence="3">Belongs to the disease resistance NB-LRR family.</text>
</comment>
<feature type="domain" description="NB-ARC" evidence="11">
    <location>
        <begin position="162"/>
        <end position="328"/>
    </location>
</feature>
<keyword evidence="9" id="KW-0611">Plant defense</keyword>
<dbReference type="Proteomes" id="UP000504604">
    <property type="component" value="Linkage group LG3"/>
</dbReference>
<dbReference type="Gene3D" id="1.10.8.430">
    <property type="entry name" value="Helical domain of apoptotic protease-activating factors"/>
    <property type="match status" value="1"/>
</dbReference>
<dbReference type="RefSeq" id="XP_011071868.1">
    <property type="nucleotide sequence ID" value="XM_011073566.2"/>
</dbReference>
<dbReference type="InterPro" id="IPR055414">
    <property type="entry name" value="LRR_R13L4/SHOC2-like"/>
</dbReference>
<sequence>MAVAAYASLLSLSHVMENLQHPARRTRLHLDWNQVQTLHQKVQFLLEFLEVDSGRISQEMEDLARQISILAHEAEDVIDLHVVYQLGHGSGDKSQDVAALSSFYIDIHKVIQKIDSIMNELRIIQEDCTDVSKQQMVVSVPDNSSTAFTSSGKSSTMVGFDEHLFRVMDELTRNEPDLNIIPITGMGGIGKTTLAKNTFDNPYVVHHFDKRIWFTISQEYKAREILVRLLNDGKDQESSETLAELGQRLHQSLFGRRYLIVMDDMWSISAWDNLRLFFPNNRNGSRILVTTRISNVAISLGSHNPYVMDFLNEDKSWNLLCRKAFGEDNCPYPELEEIGKTIAKKCNGLPLAVVVIGGLLANSNRTLEHWESVAKSINSFSNLEYSDRCLKILSLSYDNLPIHLKPCFLYMRMFPEDDEIEASKLIKLWVAEGFLKPSRAKTLEEVAEEYLRNFIDRNLILVRRWNYEGKKAKTCSIHDLLRDLCLRQFQKECLICVPKAQCISVFEPQCFLCGSQLDEDQRMDLPEVQVTSQSTSLASLSVCDDCRIMYPNLVRLRLLRVKACMDDMDFLHPTKLCYLKMSCIKQLKFESLSTISLLWNLQTLTLHLFFGVNLPSEIWDMPQLRHLIGRRNVVLPHPVVTQDSMIMENLQTLAALQNFRCTIDVLDRVPNLKKLGIVHLKKGSGGLENLARLQKLESLYLLEENVSLLANISFPTSLKKLSLSNCCIPWEKMTVFGSILPNLEKLTLNCNAFKGPEWSPVEGQFPQLKVLRIWESDLVKWRADSIHFPNLERLHLYNMFCLEEIPWGIGDIPTLLSIHLLKCSDSCVNSAKQILEEQQSFGNETLQLYVDKKLVSVTQ</sequence>
<dbReference type="Pfam" id="PF23559">
    <property type="entry name" value="WHD_DRP"/>
    <property type="match status" value="1"/>
</dbReference>
<dbReference type="Gene3D" id="3.40.50.300">
    <property type="entry name" value="P-loop containing nucleotide triphosphate hydrolases"/>
    <property type="match status" value="1"/>
</dbReference>
<dbReference type="Pfam" id="PF00931">
    <property type="entry name" value="NB-ARC"/>
    <property type="match status" value="1"/>
</dbReference>
<dbReference type="GO" id="GO:0005524">
    <property type="term" value="F:ATP binding"/>
    <property type="evidence" value="ECO:0007669"/>
    <property type="project" value="UniProtKB-KW"/>
</dbReference>
<evidence type="ECO:0000256" key="7">
    <source>
        <dbReference type="ARBA" id="ARBA00022737"/>
    </source>
</evidence>
<dbReference type="AlphaFoldDB" id="A0A6I9SP16"/>
<evidence type="ECO:0000259" key="13">
    <source>
        <dbReference type="Pfam" id="PF23598"/>
    </source>
</evidence>
<evidence type="ECO:0000256" key="4">
    <source>
        <dbReference type="ARBA" id="ARBA00022490"/>
    </source>
</evidence>
<protein>
    <submittedName>
        <fullName evidence="15">Late blight resistance protein homolog R1A-10</fullName>
    </submittedName>
</protein>
<dbReference type="InterPro" id="IPR002182">
    <property type="entry name" value="NB-ARC"/>
</dbReference>
<dbReference type="InterPro" id="IPR042197">
    <property type="entry name" value="Apaf_helical"/>
</dbReference>
<evidence type="ECO:0000256" key="9">
    <source>
        <dbReference type="ARBA" id="ARBA00022821"/>
    </source>
</evidence>
<keyword evidence="7" id="KW-0677">Repeat</keyword>
<keyword evidence="14" id="KW-1185">Reference proteome</keyword>
<feature type="domain" description="Disease resistance protein winged helix" evidence="12">
    <location>
        <begin position="413"/>
        <end position="485"/>
    </location>
</feature>
<dbReference type="PANTHER" id="PTHR23155">
    <property type="entry name" value="DISEASE RESISTANCE PROTEIN RP"/>
    <property type="match status" value="1"/>
</dbReference>
<proteinExistence type="inferred from homology"/>
<dbReference type="InterPro" id="IPR036388">
    <property type="entry name" value="WH-like_DNA-bd_sf"/>
</dbReference>
<dbReference type="Gene3D" id="1.10.10.10">
    <property type="entry name" value="Winged helix-like DNA-binding domain superfamily/Winged helix DNA-binding domain"/>
    <property type="match status" value="1"/>
</dbReference>
<dbReference type="PRINTS" id="PR00364">
    <property type="entry name" value="DISEASERSIST"/>
</dbReference>
<dbReference type="GO" id="GO:0043531">
    <property type="term" value="F:ADP binding"/>
    <property type="evidence" value="ECO:0007669"/>
    <property type="project" value="InterPro"/>
</dbReference>
<dbReference type="InterPro" id="IPR032675">
    <property type="entry name" value="LRR_dom_sf"/>
</dbReference>
<dbReference type="OrthoDB" id="1357022at2759"/>
<comment type="function">
    <text evidence="1">Confers resistance to late blight (Phytophthora infestans) races carrying the avirulence gene Avr1. Resistance proteins guard the plant against pathogens that contain an appropriate avirulence protein via an indirect interaction with this avirulence protein. That triggers a defense system including the hypersensitive response, which restricts the pathogen growth.</text>
</comment>
<evidence type="ECO:0000259" key="12">
    <source>
        <dbReference type="Pfam" id="PF23559"/>
    </source>
</evidence>
<evidence type="ECO:0000313" key="14">
    <source>
        <dbReference type="Proteomes" id="UP000504604"/>
    </source>
</evidence>
<evidence type="ECO:0000256" key="6">
    <source>
        <dbReference type="ARBA" id="ARBA00022667"/>
    </source>
</evidence>
<evidence type="ECO:0000256" key="1">
    <source>
        <dbReference type="ARBA" id="ARBA00002074"/>
    </source>
</evidence>
<dbReference type="Gramene" id="SIN_1020406.t">
    <property type="protein sequence ID" value="SIN_1020406.t.cds1"/>
    <property type="gene ID" value="SIN_1020406"/>
</dbReference>
<keyword evidence="10" id="KW-0067">ATP-binding</keyword>
<dbReference type="FunFam" id="3.40.50.300:FF:001091">
    <property type="entry name" value="Probable disease resistance protein At1g61300"/>
    <property type="match status" value="1"/>
</dbReference>
<dbReference type="InterPro" id="IPR044974">
    <property type="entry name" value="Disease_R_plants"/>
</dbReference>
<dbReference type="SUPFAM" id="SSF52058">
    <property type="entry name" value="L domain-like"/>
    <property type="match status" value="1"/>
</dbReference>
<organism evidence="14 15">
    <name type="scientific">Sesamum indicum</name>
    <name type="common">Oriental sesame</name>
    <name type="synonym">Sesamum orientale</name>
    <dbReference type="NCBI Taxonomy" id="4182"/>
    <lineage>
        <taxon>Eukaryota</taxon>
        <taxon>Viridiplantae</taxon>
        <taxon>Streptophyta</taxon>
        <taxon>Embryophyta</taxon>
        <taxon>Tracheophyta</taxon>
        <taxon>Spermatophyta</taxon>
        <taxon>Magnoliopsida</taxon>
        <taxon>eudicotyledons</taxon>
        <taxon>Gunneridae</taxon>
        <taxon>Pentapetalae</taxon>
        <taxon>asterids</taxon>
        <taxon>lamiids</taxon>
        <taxon>Lamiales</taxon>
        <taxon>Pedaliaceae</taxon>
        <taxon>Sesamum</taxon>
    </lineage>
</organism>
<dbReference type="GO" id="GO:0005737">
    <property type="term" value="C:cytoplasm"/>
    <property type="evidence" value="ECO:0007669"/>
    <property type="project" value="UniProtKB-SubCell"/>
</dbReference>
<reference evidence="15" key="1">
    <citation type="submission" date="2025-08" db="UniProtKB">
        <authorList>
            <consortium name="RefSeq"/>
        </authorList>
    </citation>
    <scope>IDENTIFICATION</scope>
</reference>
<evidence type="ECO:0000256" key="2">
    <source>
        <dbReference type="ARBA" id="ARBA00004496"/>
    </source>
</evidence>
<gene>
    <name evidence="15" type="primary">LOC105157222</name>
</gene>
<comment type="subcellular location">
    <subcellularLocation>
        <location evidence="2">Cytoplasm</location>
    </subcellularLocation>
</comment>
<keyword evidence="5" id="KW-0433">Leucine-rich repeat</keyword>
<feature type="domain" description="Disease resistance R13L4/SHOC-2-like LRR" evidence="13">
    <location>
        <begin position="539"/>
        <end position="797"/>
    </location>
</feature>
<evidence type="ECO:0000256" key="3">
    <source>
        <dbReference type="ARBA" id="ARBA00008894"/>
    </source>
</evidence>
<dbReference type="InterPro" id="IPR027417">
    <property type="entry name" value="P-loop_NTPase"/>
</dbReference>
<evidence type="ECO:0000313" key="15">
    <source>
        <dbReference type="RefSeq" id="XP_011071868.1"/>
    </source>
</evidence>
<evidence type="ECO:0000256" key="5">
    <source>
        <dbReference type="ARBA" id="ARBA00022614"/>
    </source>
</evidence>
<dbReference type="FunFam" id="1.10.10.10:FF:000322">
    <property type="entry name" value="Probable disease resistance protein At1g63360"/>
    <property type="match status" value="1"/>
</dbReference>
<keyword evidence="4" id="KW-0963">Cytoplasm</keyword>
<dbReference type="PANTHER" id="PTHR23155:SF1152">
    <property type="entry name" value="AAA+ ATPASE DOMAIN-CONTAINING PROTEIN"/>
    <property type="match status" value="1"/>
</dbReference>
<dbReference type="GO" id="GO:0009626">
    <property type="term" value="P:plant-type hypersensitive response"/>
    <property type="evidence" value="ECO:0007669"/>
    <property type="project" value="UniProtKB-KW"/>
</dbReference>